<dbReference type="Proteomes" id="UP000245702">
    <property type="component" value="Unassembled WGS sequence"/>
</dbReference>
<dbReference type="EMBL" id="FCOW01000027">
    <property type="protein sequence ID" value="CVK21075.1"/>
    <property type="molecule type" value="Genomic_DNA"/>
</dbReference>
<name>A0ABM9W7Q8_9FIRM</name>
<evidence type="ECO:0000313" key="2">
    <source>
        <dbReference type="Proteomes" id="UP000245702"/>
    </source>
</evidence>
<comment type="caution">
    <text evidence="1">The sequence shown here is derived from an EMBL/GenBank/DDBJ whole genome shotgun (WGS) entry which is preliminary data.</text>
</comment>
<keyword evidence="2" id="KW-1185">Reference proteome</keyword>
<evidence type="ECO:0008006" key="3">
    <source>
        <dbReference type="Google" id="ProtNLM"/>
    </source>
</evidence>
<sequence length="73" mass="8092">MCQVSAQFTITKQGNVDAMQTSLLAMETVQDVKVAKDVLFVSFNHHKHTEDSIANLIKTHGFELEAVAQDHHG</sequence>
<organism evidence="1 2">
    <name type="scientific">Sporomusa sphaeroides DSM 2875</name>
    <dbReference type="NCBI Taxonomy" id="1337886"/>
    <lineage>
        <taxon>Bacteria</taxon>
        <taxon>Bacillati</taxon>
        <taxon>Bacillota</taxon>
        <taxon>Negativicutes</taxon>
        <taxon>Selenomonadales</taxon>
        <taxon>Sporomusaceae</taxon>
        <taxon>Sporomusa</taxon>
    </lineage>
</organism>
<reference evidence="1 2" key="1">
    <citation type="submission" date="2016-01" db="EMBL/GenBank/DDBJ databases">
        <authorList>
            <person name="Brown R."/>
        </authorList>
    </citation>
    <scope>NUCLEOTIDE SEQUENCE [LARGE SCALE GENOMIC DNA]</scope>
    <source>
        <strain evidence="1">Sporomusa sphaeroides DSM 2875</strain>
    </source>
</reference>
<dbReference type="RefSeq" id="WP_075757830.1">
    <property type="nucleotide sequence ID" value="NZ_CP146991.1"/>
</dbReference>
<proteinExistence type="predicted"/>
<gene>
    <name evidence="1" type="ORF">SSPH_03752</name>
</gene>
<accession>A0ABM9W7Q8</accession>
<protein>
    <recommendedName>
        <fullName evidence="3">HMA domain-containing protein</fullName>
    </recommendedName>
</protein>
<evidence type="ECO:0000313" key="1">
    <source>
        <dbReference type="EMBL" id="CVK21075.1"/>
    </source>
</evidence>